<evidence type="ECO:0000313" key="1">
    <source>
        <dbReference type="EMBL" id="SEQ84474.1"/>
    </source>
</evidence>
<evidence type="ECO:0000313" key="2">
    <source>
        <dbReference type="Proteomes" id="UP000198512"/>
    </source>
</evidence>
<dbReference type="Proteomes" id="UP000198512">
    <property type="component" value="Unassembled WGS sequence"/>
</dbReference>
<organism evidence="1 2">
    <name type="scientific">Pseudomonas cuatrocienegasensis</name>
    <dbReference type="NCBI Taxonomy" id="543360"/>
    <lineage>
        <taxon>Bacteria</taxon>
        <taxon>Pseudomonadati</taxon>
        <taxon>Pseudomonadota</taxon>
        <taxon>Gammaproteobacteria</taxon>
        <taxon>Pseudomonadales</taxon>
        <taxon>Pseudomonadaceae</taxon>
        <taxon>Pseudomonas</taxon>
    </lineage>
</organism>
<protein>
    <recommendedName>
        <fullName evidence="3">Queuosine biosynthesis protein QueC</fullName>
    </recommendedName>
</protein>
<keyword evidence="2" id="KW-1185">Reference proteome</keyword>
<sequence>MTTIEVQTGHGDEDRLTYDIAVGSRHYQVYFACARAPLRSGADAALALSALAAMDTGYDLHISGTLSPTFLQNQQQLMGIFCQWFDRYQSVEFRADALAEPIALPAGRVGCFFTGGVDSFYSFLKHREHITDLIFVHGYDVGLKDWPRREAVSAMGRSIEAATGVRFIEVESNAIRLFRDFGRWGLHSHGYGLGTVARHLAGYLDRLYVPSSFAQADLSPWASHPLTDPLFSDEDLQVVHDGCEAGRVDKVVALSGSALALQHLRVCWERVEGAYNCGVCEKCLRTMTSLYAVGVLEQSATFPQRLDAEQILALVLYDESLKIFARENLRLLEQHGKLETPVGRAWQNLLARSHLHNRLRLRLAKWRKRWLRLARKFTGAA</sequence>
<accession>A0ABY1BH28</accession>
<dbReference type="EMBL" id="FOFP01000010">
    <property type="protein sequence ID" value="SEQ84474.1"/>
    <property type="molecule type" value="Genomic_DNA"/>
</dbReference>
<evidence type="ECO:0008006" key="3">
    <source>
        <dbReference type="Google" id="ProtNLM"/>
    </source>
</evidence>
<comment type="caution">
    <text evidence="1">The sequence shown here is derived from an EMBL/GenBank/DDBJ whole genome shotgun (WGS) entry which is preliminary data.</text>
</comment>
<reference evidence="1 2" key="1">
    <citation type="submission" date="2016-10" db="EMBL/GenBank/DDBJ databases">
        <authorList>
            <person name="Varghese N."/>
            <person name="Submissions S."/>
        </authorList>
    </citation>
    <scope>NUCLEOTIDE SEQUENCE [LARGE SCALE GENOMIC DNA]</scope>
    <source>
        <strain evidence="1 2">CIP 109853</strain>
    </source>
</reference>
<proteinExistence type="predicted"/>
<name>A0ABY1BH28_9PSED</name>
<gene>
    <name evidence="1" type="ORF">SAMN05216600_110171</name>
</gene>
<dbReference type="RefSeq" id="WP_069521860.1">
    <property type="nucleotide sequence ID" value="NZ_FOFP01000010.1"/>
</dbReference>